<feature type="transmembrane region" description="Helical" evidence="1">
    <location>
        <begin position="80"/>
        <end position="98"/>
    </location>
</feature>
<evidence type="ECO:0000313" key="3">
    <source>
        <dbReference type="Proteomes" id="UP000757103"/>
    </source>
</evidence>
<organism evidence="2 3">
    <name type="scientific">Barnesiella viscericola</name>
    <dbReference type="NCBI Taxonomy" id="397865"/>
    <lineage>
        <taxon>Bacteria</taxon>
        <taxon>Pseudomonadati</taxon>
        <taxon>Bacteroidota</taxon>
        <taxon>Bacteroidia</taxon>
        <taxon>Bacteroidales</taxon>
        <taxon>Barnesiellaceae</taxon>
        <taxon>Barnesiella</taxon>
    </lineage>
</organism>
<feature type="transmembrane region" description="Helical" evidence="1">
    <location>
        <begin position="139"/>
        <end position="156"/>
    </location>
</feature>
<accession>A0A921STS8</accession>
<feature type="transmembrane region" description="Helical" evidence="1">
    <location>
        <begin position="110"/>
        <end position="127"/>
    </location>
</feature>
<sequence length="330" mass="39611">MYTFDIILVHIFLSIVLFFIVNWLGAHAISIGYVQMSIVIKDDTAPAFNFIFKVLAPPIYIVLCAVLFQELALDRMNTNIFYIAVYYWVFRVLWVLVTGRGRLVNWVEQFVYWAVSISLSVWVYSLIEQVEKILPDTRSLLDQFWILIIVFLYSVFNKIQIGREGSIKRKNNYIIGRYKLFHRKYDYLIKNFFQNGFYEALTYSIMIYEDFNRPKIVRWIEYFHFWITRKPHSLGIMQVLTPHWIDNEQSINLAMRKICKDTNQYMENCTKEIMLPQEYSYASYWISRQYNIGDYSYGDEIQSIFEIIADKFYKNNMPDQVTKIEIKDEE</sequence>
<keyword evidence="1" id="KW-0472">Membrane</keyword>
<dbReference type="AlphaFoldDB" id="A0A921STS8"/>
<feature type="transmembrane region" description="Helical" evidence="1">
    <location>
        <begin position="6"/>
        <end position="26"/>
    </location>
</feature>
<proteinExistence type="predicted"/>
<comment type="caution">
    <text evidence="2">The sequence shown here is derived from an EMBL/GenBank/DDBJ whole genome shotgun (WGS) entry which is preliminary data.</text>
</comment>
<keyword evidence="1" id="KW-0812">Transmembrane</keyword>
<gene>
    <name evidence="2" type="ORF">K8U91_00700</name>
</gene>
<feature type="transmembrane region" description="Helical" evidence="1">
    <location>
        <begin position="47"/>
        <end position="68"/>
    </location>
</feature>
<evidence type="ECO:0000313" key="2">
    <source>
        <dbReference type="EMBL" id="HJG87981.1"/>
    </source>
</evidence>
<dbReference type="EMBL" id="DYUD01000006">
    <property type="protein sequence ID" value="HJG87981.1"/>
    <property type="molecule type" value="Genomic_DNA"/>
</dbReference>
<dbReference type="Proteomes" id="UP000757103">
    <property type="component" value="Unassembled WGS sequence"/>
</dbReference>
<name>A0A921STS8_9BACT</name>
<keyword evidence="1" id="KW-1133">Transmembrane helix</keyword>
<reference evidence="2" key="2">
    <citation type="submission" date="2021-09" db="EMBL/GenBank/DDBJ databases">
        <authorList>
            <person name="Gilroy R."/>
        </authorList>
    </citation>
    <scope>NUCLEOTIDE SEQUENCE</scope>
    <source>
        <strain evidence="2">CHK121-7720</strain>
    </source>
</reference>
<protein>
    <submittedName>
        <fullName evidence="2">Uncharacterized protein</fullName>
    </submittedName>
</protein>
<dbReference type="RefSeq" id="WP_273305096.1">
    <property type="nucleotide sequence ID" value="NZ_DYUD01000006.1"/>
</dbReference>
<reference evidence="2" key="1">
    <citation type="journal article" date="2021" name="PeerJ">
        <title>Extensive microbial diversity within the chicken gut microbiome revealed by metagenomics and culture.</title>
        <authorList>
            <person name="Gilroy R."/>
            <person name="Ravi A."/>
            <person name="Getino M."/>
            <person name="Pursley I."/>
            <person name="Horton D.L."/>
            <person name="Alikhan N.F."/>
            <person name="Baker D."/>
            <person name="Gharbi K."/>
            <person name="Hall N."/>
            <person name="Watson M."/>
            <person name="Adriaenssens E.M."/>
            <person name="Foster-Nyarko E."/>
            <person name="Jarju S."/>
            <person name="Secka A."/>
            <person name="Antonio M."/>
            <person name="Oren A."/>
            <person name="Chaudhuri R.R."/>
            <person name="La Ragione R."/>
            <person name="Hildebrand F."/>
            <person name="Pallen M.J."/>
        </authorList>
    </citation>
    <scope>NUCLEOTIDE SEQUENCE</scope>
    <source>
        <strain evidence="2">CHK121-7720</strain>
    </source>
</reference>
<evidence type="ECO:0000256" key="1">
    <source>
        <dbReference type="SAM" id="Phobius"/>
    </source>
</evidence>